<organism evidence="4 5">
    <name type="scientific">Lysobacter hankyongensis</name>
    <dbReference type="NCBI Taxonomy" id="1176535"/>
    <lineage>
        <taxon>Bacteria</taxon>
        <taxon>Pseudomonadati</taxon>
        <taxon>Pseudomonadota</taxon>
        <taxon>Gammaproteobacteria</taxon>
        <taxon>Lysobacterales</taxon>
        <taxon>Lysobacteraceae</taxon>
        <taxon>Lysobacter</taxon>
    </lineage>
</organism>
<keyword evidence="2" id="KW-0560">Oxidoreductase</keyword>
<dbReference type="NCBIfam" id="NF006565">
    <property type="entry name" value="PRK09072.1"/>
    <property type="match status" value="1"/>
</dbReference>
<evidence type="ECO:0000256" key="1">
    <source>
        <dbReference type="ARBA" id="ARBA00006484"/>
    </source>
</evidence>
<dbReference type="Pfam" id="PF00106">
    <property type="entry name" value="adh_short"/>
    <property type="match status" value="1"/>
</dbReference>
<dbReference type="Gene3D" id="3.40.50.720">
    <property type="entry name" value="NAD(P)-binding Rossmann-like Domain"/>
    <property type="match status" value="1"/>
</dbReference>
<dbReference type="PROSITE" id="PS00061">
    <property type="entry name" value="ADH_SHORT"/>
    <property type="match status" value="1"/>
</dbReference>
<dbReference type="InterPro" id="IPR020904">
    <property type="entry name" value="Sc_DH/Rdtase_CS"/>
</dbReference>
<evidence type="ECO:0000313" key="4">
    <source>
        <dbReference type="EMBL" id="GAA4791268.1"/>
    </source>
</evidence>
<evidence type="ECO:0000259" key="3">
    <source>
        <dbReference type="SMART" id="SM00822"/>
    </source>
</evidence>
<dbReference type="Proteomes" id="UP001499959">
    <property type="component" value="Unassembled WGS sequence"/>
</dbReference>
<dbReference type="SMART" id="SM00822">
    <property type="entry name" value="PKS_KR"/>
    <property type="match status" value="1"/>
</dbReference>
<dbReference type="PANTHER" id="PTHR44196:SF1">
    <property type="entry name" value="DEHYDROGENASE_REDUCTASE SDR FAMILY MEMBER 7B"/>
    <property type="match status" value="1"/>
</dbReference>
<dbReference type="CDD" id="cd05233">
    <property type="entry name" value="SDR_c"/>
    <property type="match status" value="1"/>
</dbReference>
<protein>
    <submittedName>
        <fullName evidence="4">SDR family oxidoreductase</fullName>
    </submittedName>
</protein>
<dbReference type="InterPro" id="IPR057326">
    <property type="entry name" value="KR_dom"/>
</dbReference>
<evidence type="ECO:0000313" key="5">
    <source>
        <dbReference type="Proteomes" id="UP001499959"/>
    </source>
</evidence>
<dbReference type="SUPFAM" id="SSF51735">
    <property type="entry name" value="NAD(P)-binding Rossmann-fold domains"/>
    <property type="match status" value="1"/>
</dbReference>
<name>A0ABP9B6U6_9GAMM</name>
<comment type="similarity">
    <text evidence="1">Belongs to the short-chain dehydrogenases/reductases (SDR) family.</text>
</comment>
<evidence type="ECO:0000256" key="2">
    <source>
        <dbReference type="ARBA" id="ARBA00023002"/>
    </source>
</evidence>
<comment type="caution">
    <text evidence="4">The sequence shown here is derived from an EMBL/GenBank/DDBJ whole genome shotgun (WGS) entry which is preliminary data.</text>
</comment>
<dbReference type="InterPro" id="IPR002347">
    <property type="entry name" value="SDR_fam"/>
</dbReference>
<keyword evidence="5" id="KW-1185">Reference proteome</keyword>
<dbReference type="EMBL" id="BAABJE010000005">
    <property type="protein sequence ID" value="GAA4791268.1"/>
    <property type="molecule type" value="Genomic_DNA"/>
</dbReference>
<sequence length="264" mass="27801">MIALTDRTVLLTGASGGIGSALCDALVAAGARVVAIGRDDARLNAIVARHPSGRVAPLVADLATDAGRAHLVAVAGTLQRPPSLLVLAHAQSAFGLFEDQSPEALRALIDTNLTAPMLLIHALLPMLKRHEQAAVVAVGSTFGSLAFPGFAAYSATKFGLRGLMEGLAREHADSGLRFQYLSPRATRTAFNTPQVDAMNREMKVAQDEPADVAAQLVAAIASGRSRLQLGWPEKLFARLNGALPGLVDRNLKSQLSIVRRHARA</sequence>
<dbReference type="PRINTS" id="PR00081">
    <property type="entry name" value="GDHRDH"/>
</dbReference>
<dbReference type="PANTHER" id="PTHR44196">
    <property type="entry name" value="DEHYDROGENASE/REDUCTASE SDR FAMILY MEMBER 7B"/>
    <property type="match status" value="1"/>
</dbReference>
<feature type="domain" description="Ketoreductase" evidence="3">
    <location>
        <begin position="7"/>
        <end position="198"/>
    </location>
</feature>
<dbReference type="InterPro" id="IPR036291">
    <property type="entry name" value="NAD(P)-bd_dom_sf"/>
</dbReference>
<accession>A0ABP9B6U6</accession>
<proteinExistence type="inferred from homology"/>
<gene>
    <name evidence="4" type="ORF">GCM10023307_15810</name>
</gene>
<reference evidence="5" key="1">
    <citation type="journal article" date="2019" name="Int. J. Syst. Evol. Microbiol.">
        <title>The Global Catalogue of Microorganisms (GCM) 10K type strain sequencing project: providing services to taxonomists for standard genome sequencing and annotation.</title>
        <authorList>
            <consortium name="The Broad Institute Genomics Platform"/>
            <consortium name="The Broad Institute Genome Sequencing Center for Infectious Disease"/>
            <person name="Wu L."/>
            <person name="Ma J."/>
        </authorList>
    </citation>
    <scope>NUCLEOTIDE SEQUENCE [LARGE SCALE GENOMIC DNA]</scope>
    <source>
        <strain evidence="5">JCM 18204</strain>
    </source>
</reference>